<dbReference type="GO" id="GO:0016491">
    <property type="term" value="F:oxidoreductase activity"/>
    <property type="evidence" value="ECO:0007669"/>
    <property type="project" value="UniProtKB-KW"/>
</dbReference>
<keyword evidence="5" id="KW-1185">Reference proteome</keyword>
<dbReference type="CDD" id="cd05233">
    <property type="entry name" value="SDR_c"/>
    <property type="match status" value="1"/>
</dbReference>
<dbReference type="Pfam" id="PF13561">
    <property type="entry name" value="adh_short_C2"/>
    <property type="match status" value="1"/>
</dbReference>
<gene>
    <name evidence="4" type="ORF">CYLTODRAFT_376762</name>
</gene>
<comment type="similarity">
    <text evidence="1">Belongs to the short-chain dehydrogenases/reductases (SDR) family.</text>
</comment>
<dbReference type="InterPro" id="IPR036291">
    <property type="entry name" value="NAD(P)-bd_dom_sf"/>
</dbReference>
<protein>
    <submittedName>
        <fullName evidence="4">Short-chain dehydrogenase</fullName>
    </submittedName>
</protein>
<proteinExistence type="inferred from homology"/>
<evidence type="ECO:0000256" key="2">
    <source>
        <dbReference type="ARBA" id="ARBA00022857"/>
    </source>
</evidence>
<dbReference type="PANTHER" id="PTHR43618:SF4">
    <property type="entry name" value="SHORT CHAIN DEHYDROGENASE_REDUCTASE FAMILY (AFU_ORTHOLOGUE AFUA_7G04540)"/>
    <property type="match status" value="1"/>
</dbReference>
<dbReference type="STRING" id="1314674.A0A0D7B932"/>
<evidence type="ECO:0000313" key="5">
    <source>
        <dbReference type="Proteomes" id="UP000054007"/>
    </source>
</evidence>
<keyword evidence="2" id="KW-0521">NADP</keyword>
<dbReference type="AlphaFoldDB" id="A0A0D7B932"/>
<evidence type="ECO:0000313" key="4">
    <source>
        <dbReference type="EMBL" id="KIY67088.1"/>
    </source>
</evidence>
<name>A0A0D7B932_9AGAR</name>
<dbReference type="Proteomes" id="UP000054007">
    <property type="component" value="Unassembled WGS sequence"/>
</dbReference>
<dbReference type="PANTHER" id="PTHR43618">
    <property type="entry name" value="7-ALPHA-HYDROXYSTEROID DEHYDROGENASE"/>
    <property type="match status" value="1"/>
</dbReference>
<dbReference type="PRINTS" id="PR00080">
    <property type="entry name" value="SDRFAMILY"/>
</dbReference>
<evidence type="ECO:0000256" key="3">
    <source>
        <dbReference type="ARBA" id="ARBA00023002"/>
    </source>
</evidence>
<organism evidence="4 5">
    <name type="scientific">Cylindrobasidium torrendii FP15055 ss-10</name>
    <dbReference type="NCBI Taxonomy" id="1314674"/>
    <lineage>
        <taxon>Eukaryota</taxon>
        <taxon>Fungi</taxon>
        <taxon>Dikarya</taxon>
        <taxon>Basidiomycota</taxon>
        <taxon>Agaricomycotina</taxon>
        <taxon>Agaricomycetes</taxon>
        <taxon>Agaricomycetidae</taxon>
        <taxon>Agaricales</taxon>
        <taxon>Marasmiineae</taxon>
        <taxon>Physalacriaceae</taxon>
        <taxon>Cylindrobasidium</taxon>
    </lineage>
</organism>
<dbReference type="OrthoDB" id="3819888at2759"/>
<keyword evidence="3" id="KW-0560">Oxidoreductase</keyword>
<dbReference type="SUPFAM" id="SSF51735">
    <property type="entry name" value="NAD(P)-binding Rossmann-fold domains"/>
    <property type="match status" value="1"/>
</dbReference>
<dbReference type="PRINTS" id="PR00081">
    <property type="entry name" value="GDHRDH"/>
</dbReference>
<dbReference type="EMBL" id="KN880535">
    <property type="protein sequence ID" value="KIY67088.1"/>
    <property type="molecule type" value="Genomic_DNA"/>
</dbReference>
<dbReference type="InterPro" id="IPR002347">
    <property type="entry name" value="SDR_fam"/>
</dbReference>
<reference evidence="4 5" key="1">
    <citation type="journal article" date="2015" name="Fungal Genet. Biol.">
        <title>Evolution of novel wood decay mechanisms in Agaricales revealed by the genome sequences of Fistulina hepatica and Cylindrobasidium torrendii.</title>
        <authorList>
            <person name="Floudas D."/>
            <person name="Held B.W."/>
            <person name="Riley R."/>
            <person name="Nagy L.G."/>
            <person name="Koehler G."/>
            <person name="Ransdell A.S."/>
            <person name="Younus H."/>
            <person name="Chow J."/>
            <person name="Chiniquy J."/>
            <person name="Lipzen A."/>
            <person name="Tritt A."/>
            <person name="Sun H."/>
            <person name="Haridas S."/>
            <person name="LaButti K."/>
            <person name="Ohm R.A."/>
            <person name="Kues U."/>
            <person name="Blanchette R.A."/>
            <person name="Grigoriev I.V."/>
            <person name="Minto R.E."/>
            <person name="Hibbett D.S."/>
        </authorList>
    </citation>
    <scope>NUCLEOTIDE SEQUENCE [LARGE SCALE GENOMIC DNA]</scope>
    <source>
        <strain evidence="4 5">FP15055 ss-10</strain>
    </source>
</reference>
<dbReference type="InterPro" id="IPR052178">
    <property type="entry name" value="Sec_Metab_Biosynth_SDR"/>
</dbReference>
<dbReference type="Gene3D" id="3.40.50.720">
    <property type="entry name" value="NAD(P)-binding Rossmann-like Domain"/>
    <property type="match status" value="1"/>
</dbReference>
<accession>A0A0D7B932</accession>
<evidence type="ECO:0000256" key="1">
    <source>
        <dbReference type="ARBA" id="ARBA00006484"/>
    </source>
</evidence>
<sequence>MSTSTSSTLPLQNQIALVTGAGTGIGLMIAQSLAKAGTKVYITGRRLNVLENAVAESNITNAGTLIPLQMDACSESDIARAVQTIRQADGKLDILVNNAGFNGSKSDPDGFNARKAAVSAADNMDPETVQDWLDLFHINSIMPFFIIRAFTPLLKEGAEARGPQATSNIINITSTTTTMAFTGTYGSLAYTATKAALENISSVMAVHFARNGPRIRVNCIAPGLFPSELAERTLGKAGLDEIAKQAVPGYMSASPAGRGGRPEEIGATTVYLASNEFVNGVSLKVDGGLSMMNP</sequence>